<comment type="caution">
    <text evidence="14">The sequence shown here is derived from an EMBL/GenBank/DDBJ whole genome shotgun (WGS) entry which is preliminary data.</text>
</comment>
<dbReference type="Gene3D" id="1.10.10.10">
    <property type="entry name" value="Winged helix-like DNA-binding domain superfamily/Winged helix DNA-binding domain"/>
    <property type="match status" value="1"/>
</dbReference>
<dbReference type="FunFam" id="1.20.1310.10:FF:000003">
    <property type="entry name" value="Cullin 4A"/>
    <property type="match status" value="1"/>
</dbReference>
<evidence type="ECO:0000259" key="13">
    <source>
        <dbReference type="PROSITE" id="PS50069"/>
    </source>
</evidence>
<gene>
    <name evidence="14" type="ORF">SeLEV6574_g01273</name>
    <name evidence="15" type="ORF">SeMB42_g00608</name>
</gene>
<dbReference type="VEuPathDB" id="FungiDB:SeMB42_g00608"/>
<keyword evidence="5" id="KW-0227">DNA damage</keyword>
<reference evidence="16 17" key="1">
    <citation type="journal article" date="2019" name="Sci. Rep.">
        <title>Comparative genomics of chytrid fungi reveal insights into the obligate biotrophic and pathogenic lifestyle of Synchytrium endobioticum.</title>
        <authorList>
            <person name="van de Vossenberg B.T.L.H."/>
            <person name="Warris S."/>
            <person name="Nguyen H.D.T."/>
            <person name="van Gent-Pelzer M.P.E."/>
            <person name="Joly D.L."/>
            <person name="van de Geest H.C."/>
            <person name="Bonants P.J.M."/>
            <person name="Smith D.S."/>
            <person name="Levesque C.A."/>
            <person name="van der Lee T.A.J."/>
        </authorList>
    </citation>
    <scope>NUCLEOTIDE SEQUENCE [LARGE SCALE GENOMIC DNA]</scope>
    <source>
        <strain evidence="14 17">LEV6574</strain>
        <strain evidence="15 16">MB42</strain>
    </source>
</reference>
<name>A0A507DG43_9FUNG</name>
<dbReference type="SMART" id="SM00182">
    <property type="entry name" value="CULLIN"/>
    <property type="match status" value="1"/>
</dbReference>
<feature type="region of interest" description="Disordered" evidence="12">
    <location>
        <begin position="1"/>
        <end position="192"/>
    </location>
</feature>
<dbReference type="SUPFAM" id="SSF74788">
    <property type="entry name" value="Cullin repeat-like"/>
    <property type="match status" value="1"/>
</dbReference>
<dbReference type="FunFam" id="1.20.1310.10:FF:000001">
    <property type="entry name" value="Cullin 3"/>
    <property type="match status" value="1"/>
</dbReference>
<keyword evidence="8" id="KW-0234">DNA repair</keyword>
<dbReference type="FunFam" id="1.10.10.10:FF:000050">
    <property type="entry name" value="Cullin 4B"/>
    <property type="match status" value="1"/>
</dbReference>
<dbReference type="InterPro" id="IPR036388">
    <property type="entry name" value="WH-like_DNA-bd_sf"/>
</dbReference>
<protein>
    <recommendedName>
        <fullName evidence="9">Cullin-4</fullName>
    </recommendedName>
</protein>
<feature type="compositionally biased region" description="Basic and acidic residues" evidence="12">
    <location>
        <begin position="78"/>
        <end position="93"/>
    </location>
</feature>
<evidence type="ECO:0000256" key="5">
    <source>
        <dbReference type="ARBA" id="ARBA00022763"/>
    </source>
</evidence>
<dbReference type="OrthoDB" id="27073at2759"/>
<evidence type="ECO:0000313" key="17">
    <source>
        <dbReference type="Proteomes" id="UP000320475"/>
    </source>
</evidence>
<dbReference type="Gene3D" id="3.30.230.130">
    <property type="entry name" value="Cullin, Chain C, Domain 2"/>
    <property type="match status" value="1"/>
</dbReference>
<organism evidence="14 17">
    <name type="scientific">Synchytrium endobioticum</name>
    <dbReference type="NCBI Taxonomy" id="286115"/>
    <lineage>
        <taxon>Eukaryota</taxon>
        <taxon>Fungi</taxon>
        <taxon>Fungi incertae sedis</taxon>
        <taxon>Chytridiomycota</taxon>
        <taxon>Chytridiomycota incertae sedis</taxon>
        <taxon>Chytridiomycetes</taxon>
        <taxon>Synchytriales</taxon>
        <taxon>Synchytriaceae</taxon>
        <taxon>Synchytrium</taxon>
    </lineage>
</organism>
<feature type="domain" description="Cullin family profile" evidence="13">
    <location>
        <begin position="593"/>
        <end position="821"/>
    </location>
</feature>
<proteinExistence type="inferred from homology"/>
<dbReference type="PANTHER" id="PTHR11932">
    <property type="entry name" value="CULLIN"/>
    <property type="match status" value="1"/>
</dbReference>
<dbReference type="EMBL" id="QEAM01000027">
    <property type="protein sequence ID" value="TPX49800.1"/>
    <property type="molecule type" value="Genomic_DNA"/>
</dbReference>
<dbReference type="Gene3D" id="1.20.1310.10">
    <property type="entry name" value="Cullin Repeats"/>
    <property type="match status" value="4"/>
</dbReference>
<dbReference type="STRING" id="286115.A0A507DG43"/>
<dbReference type="EMBL" id="QEAN01000012">
    <property type="protein sequence ID" value="TPX53817.1"/>
    <property type="molecule type" value="Genomic_DNA"/>
</dbReference>
<dbReference type="SMART" id="SM00884">
    <property type="entry name" value="Cullin_Nedd8"/>
    <property type="match status" value="1"/>
</dbReference>
<evidence type="ECO:0000256" key="10">
    <source>
        <dbReference type="PROSITE-ProRule" id="PRU00330"/>
    </source>
</evidence>
<keyword evidence="7" id="KW-0832">Ubl conjugation</keyword>
<evidence type="ECO:0000256" key="3">
    <source>
        <dbReference type="ARBA" id="ARBA00022499"/>
    </source>
</evidence>
<comment type="pathway">
    <text evidence="1">Protein modification; protein ubiquitination.</text>
</comment>
<dbReference type="FunFam" id="1.20.1310.10:FF:000004">
    <property type="entry name" value="Cullin 4B"/>
    <property type="match status" value="1"/>
</dbReference>
<evidence type="ECO:0000256" key="1">
    <source>
        <dbReference type="ARBA" id="ARBA00004906"/>
    </source>
</evidence>
<dbReference type="FunFam" id="3.30.230.130:FF:000001">
    <property type="entry name" value="Cullin 4A"/>
    <property type="match status" value="1"/>
</dbReference>
<feature type="compositionally biased region" description="Low complexity" evidence="12">
    <location>
        <begin position="64"/>
        <end position="76"/>
    </location>
</feature>
<accession>A0A507DG43</accession>
<dbReference type="GO" id="GO:0031625">
    <property type="term" value="F:ubiquitin protein ligase binding"/>
    <property type="evidence" value="ECO:0007669"/>
    <property type="project" value="InterPro"/>
</dbReference>
<dbReference type="SUPFAM" id="SSF75632">
    <property type="entry name" value="Cullin homology domain"/>
    <property type="match status" value="1"/>
</dbReference>
<feature type="compositionally biased region" description="Low complexity" evidence="12">
    <location>
        <begin position="20"/>
        <end position="32"/>
    </location>
</feature>
<evidence type="ECO:0000313" key="14">
    <source>
        <dbReference type="EMBL" id="TPX49800.1"/>
    </source>
</evidence>
<dbReference type="InterPro" id="IPR019559">
    <property type="entry name" value="Cullin_neddylation_domain"/>
</dbReference>
<keyword evidence="6" id="KW-0833">Ubl conjugation pathway</keyword>
<evidence type="ECO:0000256" key="4">
    <source>
        <dbReference type="ARBA" id="ARBA00022553"/>
    </source>
</evidence>
<evidence type="ECO:0000313" key="15">
    <source>
        <dbReference type="EMBL" id="TPX53817.1"/>
    </source>
</evidence>
<dbReference type="PROSITE" id="PS50069">
    <property type="entry name" value="CULLIN_2"/>
    <property type="match status" value="1"/>
</dbReference>
<dbReference type="Proteomes" id="UP000320475">
    <property type="component" value="Unassembled WGS sequence"/>
</dbReference>
<evidence type="ECO:0000256" key="9">
    <source>
        <dbReference type="ARBA" id="ARBA00069613"/>
    </source>
</evidence>
<sequence>MSDLAGRKSRTGAGTRNKTASSSANPISNGAPSPSPSPSPSASPCLTQVTLDRFNFSKRPLEQSPTSALPTSATSTIDDDHRFGESINKKLKPDPSPSPALLPALHMMDGGKDPNTMSTSSLIYDLPNSSSSLPPPPPPPPRQQSNHFAVGPNASHSSNSKGKGIATVHSHHSSHSSIHSNDDRRFTSTSTSSWGFPQPGAFGSMVGAVNHTSAPNSGAPKKLVIKGFKNKPTLPQNYEADTWQTLRRAVRAIHESKPVPDSKEELYKLCENLCLHKMASALYTKLQAECEEHISKQATLLQENASENEQFLQAFEQVWTNHCQQTILIRSIFLYLDRTYVLQTSWLLSLWDMGLDLFRKHIMENIDIKKRTLVGLLNQIRHERDGEVVSRPLLRTLFRAFMDLGIYTHVFETPFLDRTESYYQTEAKKHFMEIEAAPGADSVARYLRHVEERLRQESDRCSSGTGYLDIATRKVLITVTETELVKKGVKLLLDKGLDELMLQDRVEDLSRLYTLLTRVQASDAVRTAFGLHIKKTGLTLVNDPSRDPNMVTDLLAFKAKLDNLMNIAFAKNEAFANTMKESFEYFINQRQNKPAELIAKHLDGLLKSGKGVTEEEVESMLDRCLVLFRFIHGKDVFEAFYKKDLAKRLLLNKSGSVDAEKSMLIRLKTECGAGFTSKLEGMFKDIELSKDIMGSFNASSKHKSQLGNLDLSVNVLTASNWPTYPPAEAVLPAEMEMAQNVFKSYYEERHSGKKLTWVNSLGHCVLKASFPKGGVKELSVSLFQTVVLLLFNSNTRLFFSDIQSQTRVESKELARTLQSLACGKVRVLTKLPKGRDVDPNDAFEFNDTFENPLYRIKVNAIQTKETVEEQKRTEEGVFQDRQYQVDAAIVRIMKMRKALSHTLLIAELYEQLKFPIKPQDLKKRIESLIEREYLERGDDSQTYHYLA</sequence>
<dbReference type="FunFam" id="1.20.1310.10:FF:000035">
    <property type="entry name" value="Ubiquitin ligase subunit CulD, putative"/>
    <property type="match status" value="1"/>
</dbReference>
<evidence type="ECO:0000256" key="11">
    <source>
        <dbReference type="RuleBase" id="RU003829"/>
    </source>
</evidence>
<dbReference type="InterPro" id="IPR016158">
    <property type="entry name" value="Cullin_homology"/>
</dbReference>
<dbReference type="AlphaFoldDB" id="A0A507DG43"/>
<dbReference type="InterPro" id="IPR036390">
    <property type="entry name" value="WH_DNA-bd_sf"/>
</dbReference>
<dbReference type="GO" id="GO:0005634">
    <property type="term" value="C:nucleus"/>
    <property type="evidence" value="ECO:0007669"/>
    <property type="project" value="UniProtKB-ARBA"/>
</dbReference>
<dbReference type="GO" id="GO:0006281">
    <property type="term" value="P:DNA repair"/>
    <property type="evidence" value="ECO:0007669"/>
    <property type="project" value="UniProtKB-KW"/>
</dbReference>
<dbReference type="Pfam" id="PF00888">
    <property type="entry name" value="Cullin"/>
    <property type="match status" value="1"/>
</dbReference>
<evidence type="ECO:0000313" key="16">
    <source>
        <dbReference type="Proteomes" id="UP000317494"/>
    </source>
</evidence>
<evidence type="ECO:0000256" key="8">
    <source>
        <dbReference type="ARBA" id="ARBA00023204"/>
    </source>
</evidence>
<dbReference type="InterPro" id="IPR045093">
    <property type="entry name" value="Cullin"/>
</dbReference>
<dbReference type="InterPro" id="IPR059120">
    <property type="entry name" value="Cullin-like_AB"/>
</dbReference>
<dbReference type="PROSITE" id="PS01256">
    <property type="entry name" value="CULLIN_1"/>
    <property type="match status" value="1"/>
</dbReference>
<evidence type="ECO:0000256" key="12">
    <source>
        <dbReference type="SAM" id="MobiDB-lite"/>
    </source>
</evidence>
<dbReference type="InterPro" id="IPR001373">
    <property type="entry name" value="Cullin_N"/>
</dbReference>
<evidence type="ECO:0000256" key="6">
    <source>
        <dbReference type="ARBA" id="ARBA00022786"/>
    </source>
</evidence>
<keyword evidence="16" id="KW-1185">Reference proteome</keyword>
<evidence type="ECO:0000256" key="2">
    <source>
        <dbReference type="ARBA" id="ARBA00006019"/>
    </source>
</evidence>
<comment type="similarity">
    <text evidence="2 10 11">Belongs to the cullin family.</text>
</comment>
<dbReference type="Pfam" id="PF26557">
    <property type="entry name" value="Cullin_AB"/>
    <property type="match status" value="1"/>
</dbReference>
<dbReference type="GO" id="GO:0006511">
    <property type="term" value="P:ubiquitin-dependent protein catabolic process"/>
    <property type="evidence" value="ECO:0007669"/>
    <property type="project" value="InterPro"/>
</dbReference>
<dbReference type="Pfam" id="PF10557">
    <property type="entry name" value="Cullin_Nedd8"/>
    <property type="match status" value="1"/>
</dbReference>
<feature type="compositionally biased region" description="Pro residues" evidence="12">
    <location>
        <begin position="133"/>
        <end position="142"/>
    </location>
</feature>
<dbReference type="GO" id="GO:0031464">
    <property type="term" value="C:Cul4A-RING E3 ubiquitin ligase complex"/>
    <property type="evidence" value="ECO:0007669"/>
    <property type="project" value="UniProtKB-ARBA"/>
</dbReference>
<dbReference type="InterPro" id="IPR016157">
    <property type="entry name" value="Cullin_CS"/>
</dbReference>
<keyword evidence="4" id="KW-0597">Phosphoprotein</keyword>
<dbReference type="SUPFAM" id="SSF46785">
    <property type="entry name" value="Winged helix' DNA-binding domain"/>
    <property type="match status" value="1"/>
</dbReference>
<dbReference type="InterPro" id="IPR036317">
    <property type="entry name" value="Cullin_homology_sf"/>
</dbReference>
<evidence type="ECO:0000256" key="7">
    <source>
        <dbReference type="ARBA" id="ARBA00022843"/>
    </source>
</evidence>
<dbReference type="Proteomes" id="UP000317494">
    <property type="component" value="Unassembled WGS sequence"/>
</dbReference>
<dbReference type="InterPro" id="IPR016159">
    <property type="entry name" value="Cullin_repeat-like_dom_sf"/>
</dbReference>
<dbReference type="GO" id="GO:0042254">
    <property type="term" value="P:ribosome biogenesis"/>
    <property type="evidence" value="ECO:0007669"/>
    <property type="project" value="UniProtKB-ARBA"/>
</dbReference>
<keyword evidence="3" id="KW-1017">Isopeptide bond</keyword>